<keyword evidence="1" id="KW-1133">Transmembrane helix</keyword>
<keyword evidence="1" id="KW-0472">Membrane</keyword>
<feature type="transmembrane region" description="Helical" evidence="1">
    <location>
        <begin position="107"/>
        <end position="130"/>
    </location>
</feature>
<keyword evidence="3" id="KW-1185">Reference proteome</keyword>
<protein>
    <recommendedName>
        <fullName evidence="4">PH domain-containing protein</fullName>
    </recommendedName>
</protein>
<dbReference type="OrthoDB" id="3627672at2"/>
<feature type="transmembrane region" description="Helical" evidence="1">
    <location>
        <begin position="57"/>
        <end position="78"/>
    </location>
</feature>
<accession>A0A1C6VT26</accession>
<name>A0A1C6VT26_9ACTN</name>
<proteinExistence type="predicted"/>
<feature type="transmembrane region" description="Helical" evidence="1">
    <location>
        <begin position="136"/>
        <end position="158"/>
    </location>
</feature>
<gene>
    <name evidence="2" type="ORF">GA0070603_5141</name>
</gene>
<dbReference type="Proteomes" id="UP000198605">
    <property type="component" value="Unassembled WGS sequence"/>
</dbReference>
<feature type="transmembrane region" description="Helical" evidence="1">
    <location>
        <begin position="32"/>
        <end position="51"/>
    </location>
</feature>
<organism evidence="2 3">
    <name type="scientific">Micromonospora chersina</name>
    <dbReference type="NCBI Taxonomy" id="47854"/>
    <lineage>
        <taxon>Bacteria</taxon>
        <taxon>Bacillati</taxon>
        <taxon>Actinomycetota</taxon>
        <taxon>Actinomycetes</taxon>
        <taxon>Micromonosporales</taxon>
        <taxon>Micromonosporaceae</taxon>
        <taxon>Micromonospora</taxon>
    </lineage>
</organism>
<reference evidence="3" key="1">
    <citation type="submission" date="2016-06" db="EMBL/GenBank/DDBJ databases">
        <authorList>
            <person name="Varghese N."/>
            <person name="Submissions Spin"/>
        </authorList>
    </citation>
    <scope>NUCLEOTIDE SEQUENCE [LARGE SCALE GENOMIC DNA]</scope>
    <source>
        <strain evidence="3">DSM 44151</strain>
    </source>
</reference>
<evidence type="ECO:0000256" key="1">
    <source>
        <dbReference type="SAM" id="Phobius"/>
    </source>
</evidence>
<evidence type="ECO:0000313" key="3">
    <source>
        <dbReference type="Proteomes" id="UP000198605"/>
    </source>
</evidence>
<dbReference type="RefSeq" id="WP_091318817.1">
    <property type="nucleotide sequence ID" value="NZ_FMIB01000002.1"/>
</dbReference>
<dbReference type="STRING" id="47854.GA0070603_5141"/>
<dbReference type="AlphaFoldDB" id="A0A1C6VT26"/>
<dbReference type="GeneID" id="43281758"/>
<dbReference type="EMBL" id="FMIB01000002">
    <property type="protein sequence ID" value="SCL69476.1"/>
    <property type="molecule type" value="Genomic_DNA"/>
</dbReference>
<evidence type="ECO:0008006" key="4">
    <source>
        <dbReference type="Google" id="ProtNLM"/>
    </source>
</evidence>
<sequence length="280" mass="28641">MAADEAPAGPDRAPVSAGWGGRRLPVSALPGLALFVVLAVCGLVGLSGGIADGDGPLIVGGAFLLLLFGSLAAFLVAASSRGSGAGTTLVPSPGGGGRAVRFAYSTVTYVLFGAVVVSCAVALLGFAVALGVRGGALSRVIAVVLAGAAVLLGWYVVVMVRHAPGGLLLSPAGIAHAGLTTFYSVPWVAVHAVEARRLGTTVLVVKAEPSPQSVLRRYTGRFDTGELRFLPFLVVRTYWLAADREAVLSALAFYLARPELRGELATPEAVRRIAEGRTRA</sequence>
<evidence type="ECO:0000313" key="2">
    <source>
        <dbReference type="EMBL" id="SCL69476.1"/>
    </source>
</evidence>
<keyword evidence="1" id="KW-0812">Transmembrane</keyword>